<dbReference type="GO" id="GO:0016226">
    <property type="term" value="P:iron-sulfur cluster assembly"/>
    <property type="evidence" value="ECO:0007669"/>
    <property type="project" value="UniProtKB-UniRule"/>
</dbReference>
<dbReference type="InterPro" id="IPR028879">
    <property type="entry name" value="NDOR1"/>
</dbReference>
<dbReference type="GO" id="GO:0050660">
    <property type="term" value="F:flavin adenine dinucleotide binding"/>
    <property type="evidence" value="ECO:0007669"/>
    <property type="project" value="UniProtKB-UniRule"/>
</dbReference>
<feature type="binding site" evidence="9">
    <location>
        <begin position="103"/>
        <end position="112"/>
    </location>
    <ligand>
        <name>FMN</name>
        <dbReference type="ChEBI" id="CHEBI:58210"/>
    </ligand>
</feature>
<dbReference type="SUPFAM" id="SSF63380">
    <property type="entry name" value="Riboflavin synthase domain-like"/>
    <property type="match status" value="1"/>
</dbReference>
<comment type="caution">
    <text evidence="9">Lacks conserved residue(s) required for the propagation of feature annotation.</text>
</comment>
<comment type="subunit">
    <text evidence="9">Interacts with DRE2; as part of the cytosolic iron-sulfur (Fe-S) protein assembly (CIA) machinery.</text>
</comment>
<dbReference type="Proteomes" id="UP000242525">
    <property type="component" value="Unassembled WGS sequence"/>
</dbReference>
<comment type="cofactor">
    <cofactor evidence="2 9">
        <name>FAD</name>
        <dbReference type="ChEBI" id="CHEBI:57692"/>
    </cofactor>
</comment>
<keyword evidence="3 9" id="KW-0963">Cytoplasm</keyword>
<dbReference type="GO" id="GO:0005739">
    <property type="term" value="C:mitochondrion"/>
    <property type="evidence" value="ECO:0007669"/>
    <property type="project" value="UniProtKB-SubCell"/>
</dbReference>
<keyword evidence="6 9" id="KW-0274">FAD</keyword>
<evidence type="ECO:0000256" key="2">
    <source>
        <dbReference type="ARBA" id="ARBA00001974"/>
    </source>
</evidence>
<keyword evidence="13" id="KW-1185">Reference proteome</keyword>
<evidence type="ECO:0000259" key="11">
    <source>
        <dbReference type="PROSITE" id="PS51384"/>
    </source>
</evidence>
<evidence type="ECO:0000313" key="12">
    <source>
        <dbReference type="EMBL" id="CDO52945.1"/>
    </source>
</evidence>
<feature type="binding site" evidence="9">
    <location>
        <begin position="421"/>
        <end position="424"/>
    </location>
    <ligand>
        <name>FAD</name>
        <dbReference type="ChEBI" id="CHEBI:57692"/>
    </ligand>
</feature>
<evidence type="ECO:0000313" key="13">
    <source>
        <dbReference type="Proteomes" id="UP000242525"/>
    </source>
</evidence>
<feature type="binding site" evidence="9">
    <location>
        <position position="625"/>
    </location>
    <ligand>
        <name>FAD</name>
        <dbReference type="ChEBI" id="CHEBI:57692"/>
    </ligand>
</feature>
<dbReference type="STRING" id="1173061.A0A0J9X6V0"/>
<feature type="binding site" evidence="9">
    <location>
        <begin position="18"/>
        <end position="23"/>
    </location>
    <ligand>
        <name>FMN</name>
        <dbReference type="ChEBI" id="CHEBI:58210"/>
    </ligand>
</feature>
<dbReference type="SUPFAM" id="SSF52343">
    <property type="entry name" value="Ferredoxin reductase-like, C-terminal NADP-linked domain"/>
    <property type="match status" value="1"/>
</dbReference>
<sequence length="625" mass="70982">MSPSEIATRPAVPILYGTETGNSQDFAELLAKRLRRLRFAPKLYSIDDYPINSLPTEPVIFFLVSTTGQGELPRNSKKFWKFLLRRKLPPTLLTSVRFTTFGLGDSSYPRYNWAVRKLHTRLLNLGAKEFVDRGEGDEQSPEGVDKIFQEWENKVCEQLEKAYPLPAGVEPYSLDTLLPPSFPIEIFETKPKRDTSDILKVQLSRSSQTDDASQIYAGKVVKNDRVTSSTHYQDVRHLVLDTSDNTLEYDPGDTVALYPTNDPQDVQALLDHQGWANIADYKVSVTPEFTDCVFGGLVSPLTVRSLLTHHLDIMAIPRRNFFANVWHFSEGLERERDRLLEFSTVDGLEDLYDYANRPRRSILETVTEFGSLKIPIEYLLDVFPVLRPRLFSIASPQNQQNVELLIAIVKYKTIIRRIRQGVCTKYVAGLEKDNDIPFSIHRNGLYTPKSYLSNIRTPGGTPLILIGTGTGIAPIISVVKTLLAKDAPIKRVAPIVVFFGCRGYNLDFHFKNDWKQLVIENSDILKLFVAFSQERNAVEKDFDFHSSSGVHIQSLIYDQKEIMSSMLVKDNAAIYLCGSSGAMPKQIRITLKSVLEETVEEFDGTEAEEMIFDMEKNGRFIQETW</sequence>
<dbReference type="Gene3D" id="1.20.990.10">
    <property type="entry name" value="NADPH-cytochrome p450 Reductase, Chain A, domain 3"/>
    <property type="match status" value="1"/>
</dbReference>
<name>A0A0J9X6V0_GEOCN</name>
<dbReference type="HAMAP" id="MF_03178">
    <property type="entry name" value="NDOR1"/>
    <property type="match status" value="1"/>
</dbReference>
<dbReference type="EC" id="1.18.1.-" evidence="9"/>
<dbReference type="InterPro" id="IPR039261">
    <property type="entry name" value="FNR_nucleotide-bd"/>
</dbReference>
<dbReference type="GO" id="GO:0016651">
    <property type="term" value="F:oxidoreductase activity, acting on NAD(P)H"/>
    <property type="evidence" value="ECO:0007669"/>
    <property type="project" value="UniProtKB-UniRule"/>
</dbReference>
<feature type="binding site" evidence="9">
    <location>
        <position position="470"/>
    </location>
    <ligand>
        <name>NADP(+)</name>
        <dbReference type="ChEBI" id="CHEBI:58349"/>
    </ligand>
</feature>
<dbReference type="InterPro" id="IPR008254">
    <property type="entry name" value="Flavodoxin/NO_synth"/>
</dbReference>
<organism evidence="12 13">
    <name type="scientific">Geotrichum candidum</name>
    <name type="common">Oospora lactis</name>
    <name type="synonym">Dipodascus geotrichum</name>
    <dbReference type="NCBI Taxonomy" id="1173061"/>
    <lineage>
        <taxon>Eukaryota</taxon>
        <taxon>Fungi</taxon>
        <taxon>Dikarya</taxon>
        <taxon>Ascomycota</taxon>
        <taxon>Saccharomycotina</taxon>
        <taxon>Dipodascomycetes</taxon>
        <taxon>Dipodascales</taxon>
        <taxon>Dipodascaceae</taxon>
        <taxon>Geotrichum</taxon>
    </lineage>
</organism>
<dbReference type="Gene3D" id="3.40.50.360">
    <property type="match status" value="1"/>
</dbReference>
<keyword evidence="7 9" id="KW-0521">NADP</keyword>
<comment type="caution">
    <text evidence="12">The sequence shown here is derived from an EMBL/GenBank/DDBJ whole genome shotgun (WGS) entry which is preliminary data.</text>
</comment>
<dbReference type="Gene3D" id="3.40.50.80">
    <property type="entry name" value="Nucleotide-binding domain of ferredoxin-NADP reductase (FNR) module"/>
    <property type="match status" value="1"/>
</dbReference>
<dbReference type="InterPro" id="IPR029039">
    <property type="entry name" value="Flavoprotein-like_sf"/>
</dbReference>
<feature type="domain" description="FAD-binding FR-type" evidence="11">
    <location>
        <begin position="213"/>
        <end position="449"/>
    </location>
</feature>
<evidence type="ECO:0000256" key="7">
    <source>
        <dbReference type="ARBA" id="ARBA00022857"/>
    </source>
</evidence>
<comment type="similarity">
    <text evidence="9">In the C-terminal section; belongs to the flavoprotein pyridine nucleotide cytochrome reductase family.</text>
</comment>
<dbReference type="InterPro" id="IPR017927">
    <property type="entry name" value="FAD-bd_FR_type"/>
</dbReference>
<keyword evidence="5 9" id="KW-0288">FMN</keyword>
<dbReference type="Pfam" id="PF00258">
    <property type="entry name" value="Flavodoxin_1"/>
    <property type="match status" value="1"/>
</dbReference>
<feature type="domain" description="Flavodoxin-like" evidence="10">
    <location>
        <begin position="12"/>
        <end position="156"/>
    </location>
</feature>
<dbReference type="GO" id="GO:0050661">
    <property type="term" value="F:NADP binding"/>
    <property type="evidence" value="ECO:0007669"/>
    <property type="project" value="UniProtKB-UniRule"/>
</dbReference>
<feature type="binding site" evidence="9">
    <location>
        <position position="359"/>
    </location>
    <ligand>
        <name>FAD</name>
        <dbReference type="ChEBI" id="CHEBI:57692"/>
    </ligand>
</feature>
<dbReference type="InterPro" id="IPR001094">
    <property type="entry name" value="Flavdoxin-like"/>
</dbReference>
<comment type="function">
    <text evidence="9">NADPH-dependent reductase which is a central component of the cytosolic iron-sulfur (Fe-S) protein assembly (CIA) machinery. Transfers electrons from NADPH via its FAD and FMN prosthetic groups to the [2Fe-2S] cluster of DRE2, another key component of the CIA machinery. In turn, this reduced cluster provides electrons for assembly of cytosolic iron-sulfur cluster proteins. Positively controls H(2)O(2)-induced cell death.</text>
</comment>
<dbReference type="PANTHER" id="PTHR19384:SF10">
    <property type="entry name" value="NADPH-DEPENDENT DIFLAVIN OXIDOREDUCTASE 1"/>
    <property type="match status" value="1"/>
</dbReference>
<dbReference type="OrthoDB" id="1856718at2759"/>
<accession>A0A0J9X6V0</accession>
<comment type="cofactor">
    <cofactor evidence="1 9">
        <name>FMN</name>
        <dbReference type="ChEBI" id="CHEBI:58210"/>
    </cofactor>
</comment>
<dbReference type="GO" id="GO:0160246">
    <property type="term" value="F:NADPH-iron-sulfur [2Fe-2S] protein oxidoreductase activity"/>
    <property type="evidence" value="ECO:0007669"/>
    <property type="project" value="InterPro"/>
</dbReference>
<reference evidence="12" key="1">
    <citation type="submission" date="2014-03" db="EMBL/GenBank/DDBJ databases">
        <authorList>
            <person name="Casaregola S."/>
        </authorList>
    </citation>
    <scope>NUCLEOTIDE SEQUENCE [LARGE SCALE GENOMIC DNA]</scope>
    <source>
        <strain evidence="12">CLIB 918</strain>
    </source>
</reference>
<dbReference type="EMBL" id="CCBN010000004">
    <property type="protein sequence ID" value="CDO52945.1"/>
    <property type="molecule type" value="Genomic_DNA"/>
</dbReference>
<dbReference type="InterPro" id="IPR001709">
    <property type="entry name" value="Flavoprot_Pyr_Nucl_cyt_Rdtase"/>
</dbReference>
<dbReference type="PROSITE" id="PS51384">
    <property type="entry name" value="FAD_FR"/>
    <property type="match status" value="1"/>
</dbReference>
<feature type="binding site" evidence="9">
    <location>
        <position position="138"/>
    </location>
    <ligand>
        <name>FMN</name>
        <dbReference type="ChEBI" id="CHEBI:58210"/>
    </ligand>
</feature>
<dbReference type="Pfam" id="PF00667">
    <property type="entry name" value="FAD_binding_1"/>
    <property type="match status" value="1"/>
</dbReference>
<dbReference type="PRINTS" id="PR00369">
    <property type="entry name" value="FLAVODOXIN"/>
</dbReference>
<evidence type="ECO:0000256" key="9">
    <source>
        <dbReference type="HAMAP-Rule" id="MF_03178"/>
    </source>
</evidence>
<keyword evidence="8 9" id="KW-0560">Oxidoreductase</keyword>
<gene>
    <name evidence="9" type="primary">TAH18</name>
    <name evidence="12" type="ORF">BN980_GECA04s01924g</name>
</gene>
<comment type="similarity">
    <text evidence="9">In the N-terminal section; belongs to the flavodoxin family.</text>
</comment>
<evidence type="ECO:0000256" key="4">
    <source>
        <dbReference type="ARBA" id="ARBA00022630"/>
    </source>
</evidence>
<evidence type="ECO:0000259" key="10">
    <source>
        <dbReference type="PROSITE" id="PS50902"/>
    </source>
</evidence>
<evidence type="ECO:0000256" key="5">
    <source>
        <dbReference type="ARBA" id="ARBA00022643"/>
    </source>
</evidence>
<dbReference type="PROSITE" id="PS50902">
    <property type="entry name" value="FLAVODOXIN_LIKE"/>
    <property type="match status" value="1"/>
</dbReference>
<comment type="catalytic activity">
    <reaction evidence="9">
        <text>2 oxidized [2Fe-2S]-[protein] + NADPH = 2 reduced [2Fe-2S]-[protein] + NADP(+) + H(+)</text>
        <dbReference type="Rhea" id="RHEA:67716"/>
        <dbReference type="Rhea" id="RHEA-COMP:17327"/>
        <dbReference type="Rhea" id="RHEA-COMP:17328"/>
        <dbReference type="ChEBI" id="CHEBI:15378"/>
        <dbReference type="ChEBI" id="CHEBI:33737"/>
        <dbReference type="ChEBI" id="CHEBI:33738"/>
        <dbReference type="ChEBI" id="CHEBI:57783"/>
        <dbReference type="ChEBI" id="CHEBI:58349"/>
    </reaction>
</comment>
<dbReference type="InterPro" id="IPR023173">
    <property type="entry name" value="NADPH_Cyt_P450_Rdtase_alpha"/>
</dbReference>
<dbReference type="Pfam" id="PF00175">
    <property type="entry name" value="NAD_binding_1"/>
    <property type="match status" value="1"/>
</dbReference>
<comment type="similarity">
    <text evidence="9">Belongs to the NADPH-dependent diflavin oxidoreductase NDOR1 family.</text>
</comment>
<comment type="subcellular location">
    <subcellularLocation>
        <location evidence="9">Cytoplasm</location>
    </subcellularLocation>
    <subcellularLocation>
        <location evidence="9">Mitochondrion</location>
    </subcellularLocation>
    <text evidence="9">Relocalizes to mitochondria after H(2)O(2) exposure.</text>
</comment>
<protein>
    <recommendedName>
        <fullName evidence="9">NADPH-dependent diflavin oxidoreductase 1</fullName>
        <ecNumber evidence="9">1.18.1.-</ecNumber>
    </recommendedName>
    <alternativeName>
        <fullName evidence="9">NADPH-dependent FMN and FAD-containing oxidoreductase</fullName>
    </alternativeName>
</protein>
<evidence type="ECO:0000256" key="6">
    <source>
        <dbReference type="ARBA" id="ARBA00022827"/>
    </source>
</evidence>
<dbReference type="Gene3D" id="2.40.30.10">
    <property type="entry name" value="Translation factors"/>
    <property type="match status" value="1"/>
</dbReference>
<feature type="binding site" evidence="9">
    <location>
        <begin position="389"/>
        <end position="392"/>
    </location>
    <ligand>
        <name>FAD</name>
        <dbReference type="ChEBI" id="CHEBI:57692"/>
    </ligand>
</feature>
<keyword evidence="4 9" id="KW-0285">Flavoprotein</keyword>
<evidence type="ECO:0000256" key="8">
    <source>
        <dbReference type="ARBA" id="ARBA00023002"/>
    </source>
</evidence>
<keyword evidence="9" id="KW-0496">Mitochondrion</keyword>
<dbReference type="PANTHER" id="PTHR19384">
    <property type="entry name" value="NITRIC OXIDE SYNTHASE-RELATED"/>
    <property type="match status" value="1"/>
</dbReference>
<dbReference type="GO" id="GO:0005829">
    <property type="term" value="C:cytosol"/>
    <property type="evidence" value="ECO:0007669"/>
    <property type="project" value="TreeGrafter"/>
</dbReference>
<dbReference type="PRINTS" id="PR00371">
    <property type="entry name" value="FPNCR"/>
</dbReference>
<dbReference type="InterPro" id="IPR003097">
    <property type="entry name" value="CysJ-like_FAD-binding"/>
</dbReference>
<dbReference type="InterPro" id="IPR001433">
    <property type="entry name" value="OxRdtase_FAD/NAD-bd"/>
</dbReference>
<dbReference type="InterPro" id="IPR017938">
    <property type="entry name" value="Riboflavin_synthase-like_b-brl"/>
</dbReference>
<dbReference type="SUPFAM" id="SSF52218">
    <property type="entry name" value="Flavoproteins"/>
    <property type="match status" value="1"/>
</dbReference>
<evidence type="ECO:0000256" key="1">
    <source>
        <dbReference type="ARBA" id="ARBA00001917"/>
    </source>
</evidence>
<dbReference type="GO" id="GO:0010181">
    <property type="term" value="F:FMN binding"/>
    <property type="evidence" value="ECO:0007669"/>
    <property type="project" value="UniProtKB-UniRule"/>
</dbReference>
<evidence type="ECO:0000256" key="3">
    <source>
        <dbReference type="ARBA" id="ARBA00022490"/>
    </source>
</evidence>
<proteinExistence type="inferred from homology"/>
<feature type="binding site" evidence="9">
    <location>
        <begin position="65"/>
        <end position="68"/>
    </location>
    <ligand>
        <name>FMN</name>
        <dbReference type="ChEBI" id="CHEBI:58210"/>
    </ligand>
</feature>
<dbReference type="AlphaFoldDB" id="A0A0J9X6V0"/>